<reference evidence="3" key="1">
    <citation type="journal article" date="2021" name="Nat. Commun.">
        <title>Genetic determinants of endophytism in the Arabidopsis root mycobiome.</title>
        <authorList>
            <person name="Mesny F."/>
            <person name="Miyauchi S."/>
            <person name="Thiergart T."/>
            <person name="Pickel B."/>
            <person name="Atanasova L."/>
            <person name="Karlsson M."/>
            <person name="Huettel B."/>
            <person name="Barry K.W."/>
            <person name="Haridas S."/>
            <person name="Chen C."/>
            <person name="Bauer D."/>
            <person name="Andreopoulos W."/>
            <person name="Pangilinan J."/>
            <person name="LaButti K."/>
            <person name="Riley R."/>
            <person name="Lipzen A."/>
            <person name="Clum A."/>
            <person name="Drula E."/>
            <person name="Henrissat B."/>
            <person name="Kohler A."/>
            <person name="Grigoriev I.V."/>
            <person name="Martin F.M."/>
            <person name="Hacquard S."/>
        </authorList>
    </citation>
    <scope>NUCLEOTIDE SEQUENCE</scope>
    <source>
        <strain evidence="3">MPI-CAGE-AT-0016</strain>
    </source>
</reference>
<feature type="region of interest" description="Disordered" evidence="1">
    <location>
        <begin position="31"/>
        <end position="63"/>
    </location>
</feature>
<accession>A0A8K0TP11</accession>
<evidence type="ECO:0000256" key="1">
    <source>
        <dbReference type="SAM" id="MobiDB-lite"/>
    </source>
</evidence>
<name>A0A8K0TP11_9PEZI</name>
<proteinExistence type="predicted"/>
<evidence type="ECO:0000313" key="3">
    <source>
        <dbReference type="EMBL" id="KAH7368988.1"/>
    </source>
</evidence>
<dbReference type="EMBL" id="JAGPXD010000002">
    <property type="protein sequence ID" value="KAH7368988.1"/>
    <property type="molecule type" value="Genomic_DNA"/>
</dbReference>
<dbReference type="OrthoDB" id="3924764at2759"/>
<keyword evidence="4" id="KW-1185">Reference proteome</keyword>
<dbReference type="Proteomes" id="UP000813385">
    <property type="component" value="Unassembled WGS sequence"/>
</dbReference>
<protein>
    <submittedName>
        <fullName evidence="3">Uncharacterized protein</fullName>
    </submittedName>
</protein>
<evidence type="ECO:0000313" key="4">
    <source>
        <dbReference type="Proteomes" id="UP000813385"/>
    </source>
</evidence>
<gene>
    <name evidence="3" type="ORF">B0T11DRAFT_277977</name>
</gene>
<dbReference type="AlphaFoldDB" id="A0A8K0TP11"/>
<comment type="caution">
    <text evidence="3">The sequence shown here is derived from an EMBL/GenBank/DDBJ whole genome shotgun (WGS) entry which is preliminary data.</text>
</comment>
<feature type="compositionally biased region" description="Low complexity" evidence="1">
    <location>
        <begin position="45"/>
        <end position="55"/>
    </location>
</feature>
<organism evidence="3 4">
    <name type="scientific">Plectosphaerella cucumerina</name>
    <dbReference type="NCBI Taxonomy" id="40658"/>
    <lineage>
        <taxon>Eukaryota</taxon>
        <taxon>Fungi</taxon>
        <taxon>Dikarya</taxon>
        <taxon>Ascomycota</taxon>
        <taxon>Pezizomycotina</taxon>
        <taxon>Sordariomycetes</taxon>
        <taxon>Hypocreomycetidae</taxon>
        <taxon>Glomerellales</taxon>
        <taxon>Plectosphaerellaceae</taxon>
        <taxon>Plectosphaerella</taxon>
    </lineage>
</organism>
<sequence length="209" mass="22082">MVSLRLISFLSLCASLANAVPAAPALAGIQDRRDIYDPPPPAYTPPTTTRPDGPGCKPPRPTSTDNCSTRTVCADYVNECGMMYGGCFPDCKPWPSFTKPPCPTSSTSTPAPTSTDNCSTRTVCADYINSCGVMYGGCFPDCQPWPSFTPPPCPSGSSTSPYPVPTSTRTGAGCERTICADYINECGVPYGGCHPDCAPYPTYTPPPCY</sequence>
<feature type="signal peptide" evidence="2">
    <location>
        <begin position="1"/>
        <end position="19"/>
    </location>
</feature>
<keyword evidence="2" id="KW-0732">Signal</keyword>
<evidence type="ECO:0000256" key="2">
    <source>
        <dbReference type="SAM" id="SignalP"/>
    </source>
</evidence>
<feature type="chain" id="PRO_5035470615" evidence="2">
    <location>
        <begin position="20"/>
        <end position="209"/>
    </location>
</feature>